<feature type="transmembrane region" description="Helical" evidence="6">
    <location>
        <begin position="148"/>
        <end position="169"/>
    </location>
</feature>
<dbReference type="GO" id="GO:0022857">
    <property type="term" value="F:transmembrane transporter activity"/>
    <property type="evidence" value="ECO:0007669"/>
    <property type="project" value="UniProtKB-UniRule"/>
</dbReference>
<gene>
    <name evidence="7" type="ORF">SO802_031827</name>
</gene>
<evidence type="ECO:0000256" key="4">
    <source>
        <dbReference type="ARBA" id="ARBA00022989"/>
    </source>
</evidence>
<comment type="similarity">
    <text evidence="2 6">Belongs to the CTL (choline transporter-like) family.</text>
</comment>
<keyword evidence="5 6" id="KW-0472">Membrane</keyword>
<evidence type="ECO:0000256" key="3">
    <source>
        <dbReference type="ARBA" id="ARBA00022692"/>
    </source>
</evidence>
<dbReference type="AlphaFoldDB" id="A0AAW2BNE0"/>
<evidence type="ECO:0000256" key="1">
    <source>
        <dbReference type="ARBA" id="ARBA00004141"/>
    </source>
</evidence>
<reference evidence="7 8" key="1">
    <citation type="submission" date="2024-01" db="EMBL/GenBank/DDBJ databases">
        <title>A telomere-to-telomere, gap-free genome of sweet tea (Lithocarpus litseifolius).</title>
        <authorList>
            <person name="Zhou J."/>
        </authorList>
    </citation>
    <scope>NUCLEOTIDE SEQUENCE [LARGE SCALE GENOMIC DNA]</scope>
    <source>
        <strain evidence="7">Zhou-2022a</strain>
        <tissue evidence="7">Leaf</tissue>
    </source>
</reference>
<dbReference type="EMBL" id="JAZDWU010000011">
    <property type="protein sequence ID" value="KAK9986876.1"/>
    <property type="molecule type" value="Genomic_DNA"/>
</dbReference>
<keyword evidence="4 6" id="KW-1133">Transmembrane helix</keyword>
<dbReference type="PANTHER" id="PTHR12385">
    <property type="entry name" value="CHOLINE TRANSPORTER-LIKE (SLC FAMILY 44)"/>
    <property type="match status" value="1"/>
</dbReference>
<evidence type="ECO:0000256" key="6">
    <source>
        <dbReference type="RuleBase" id="RU368066"/>
    </source>
</evidence>
<keyword evidence="3 6" id="KW-0812">Transmembrane</keyword>
<evidence type="ECO:0000256" key="5">
    <source>
        <dbReference type="ARBA" id="ARBA00023136"/>
    </source>
</evidence>
<organism evidence="7 8">
    <name type="scientific">Lithocarpus litseifolius</name>
    <dbReference type="NCBI Taxonomy" id="425828"/>
    <lineage>
        <taxon>Eukaryota</taxon>
        <taxon>Viridiplantae</taxon>
        <taxon>Streptophyta</taxon>
        <taxon>Embryophyta</taxon>
        <taxon>Tracheophyta</taxon>
        <taxon>Spermatophyta</taxon>
        <taxon>Magnoliopsida</taxon>
        <taxon>eudicotyledons</taxon>
        <taxon>Gunneridae</taxon>
        <taxon>Pentapetalae</taxon>
        <taxon>rosids</taxon>
        <taxon>fabids</taxon>
        <taxon>Fagales</taxon>
        <taxon>Fagaceae</taxon>
        <taxon>Lithocarpus</taxon>
    </lineage>
</organism>
<dbReference type="GO" id="GO:0005886">
    <property type="term" value="C:plasma membrane"/>
    <property type="evidence" value="ECO:0007669"/>
    <property type="project" value="UniProtKB-SubCell"/>
</dbReference>
<evidence type="ECO:0000256" key="2">
    <source>
        <dbReference type="ARBA" id="ARBA00007168"/>
    </source>
</evidence>
<name>A0AAW2BNE0_9ROSI</name>
<comment type="subcellular location">
    <subcellularLocation>
        <location evidence="6">Cell membrane</location>
        <topology evidence="6">Multi-pass membrane protein</topology>
    </subcellularLocation>
    <subcellularLocation>
        <location evidence="1">Membrane</location>
        <topology evidence="1">Multi-pass membrane protein</topology>
    </subcellularLocation>
</comment>
<feature type="transmembrane region" description="Helical" evidence="6">
    <location>
        <begin position="91"/>
        <end position="112"/>
    </location>
</feature>
<evidence type="ECO:0000313" key="7">
    <source>
        <dbReference type="EMBL" id="KAK9986876.1"/>
    </source>
</evidence>
<sequence length="458" mass="50321">MASSKDSFTNTSITMQRNYIQTREDKLPSTNPIKIQESTTSIETTAGQIIRKVFRILFYVHLILITILVIFLIIHGLLSNVHKHHFHPRKWFPPLLTSAASAGIVAFIWQWLTGYNHSTALKAAFWLSPLLTFAVGILLILIGSAGALAVGVIAVVSALILSLYACWVNPRFEYATQILSVAMAFHPAKTVVLVILSILISTLYSCFLMSGIGGVTASRTSLDTLFISVILLSLAGTMHVIKNTLIVTISRVKFLHFACGADMDICAAFHDTIKYCMGSICIGSTLVPFLGVIRGSARALKLIAGDRDEFLFSCADCYAGLASTLITYGNRWGFVYVGVYNKGFVQASTDAWRIFEMAGLETLIDSDLTGSFCFLFGVAGGAICSLISGTWALAIHENQATEASIYAFLVGYFMCRVAMAWPQACVSAYYIAYAENPQNPQFDSTIRDRIQELRRYHV</sequence>
<keyword evidence="8" id="KW-1185">Reference proteome</keyword>
<feature type="transmembrane region" description="Helical" evidence="6">
    <location>
        <begin position="372"/>
        <end position="393"/>
    </location>
</feature>
<accession>A0AAW2BNE0</accession>
<feature type="transmembrane region" description="Helical" evidence="6">
    <location>
        <begin position="224"/>
        <end position="241"/>
    </location>
</feature>
<feature type="transmembrane region" description="Helical" evidence="6">
    <location>
        <begin position="190"/>
        <end position="212"/>
    </location>
</feature>
<comment type="function">
    <text evidence="6">Choline transporter.</text>
</comment>
<dbReference type="Pfam" id="PF04515">
    <property type="entry name" value="Choline_transpo"/>
    <property type="match status" value="1"/>
</dbReference>
<dbReference type="InterPro" id="IPR007603">
    <property type="entry name" value="Choline_transptr-like"/>
</dbReference>
<feature type="transmembrane region" description="Helical" evidence="6">
    <location>
        <begin position="405"/>
        <end position="432"/>
    </location>
</feature>
<dbReference type="Proteomes" id="UP001459277">
    <property type="component" value="Unassembled WGS sequence"/>
</dbReference>
<feature type="transmembrane region" description="Helical" evidence="6">
    <location>
        <begin position="124"/>
        <end position="142"/>
    </location>
</feature>
<dbReference type="PANTHER" id="PTHR12385:SF84">
    <property type="entry name" value="CHOLINE TRANSPORTER-LIKE PROTEIN"/>
    <property type="match status" value="1"/>
</dbReference>
<feature type="transmembrane region" description="Helical" evidence="6">
    <location>
        <begin position="56"/>
        <end position="79"/>
    </location>
</feature>
<protein>
    <recommendedName>
        <fullName evidence="6">Choline transporter-like protein</fullName>
    </recommendedName>
</protein>
<evidence type="ECO:0000313" key="8">
    <source>
        <dbReference type="Proteomes" id="UP001459277"/>
    </source>
</evidence>
<proteinExistence type="inferred from homology"/>
<comment type="caution">
    <text evidence="7">The sequence shown here is derived from an EMBL/GenBank/DDBJ whole genome shotgun (WGS) entry which is preliminary data.</text>
</comment>